<feature type="signal peptide" evidence="3">
    <location>
        <begin position="1"/>
        <end position="26"/>
    </location>
</feature>
<keyword evidence="6" id="KW-1185">Reference proteome</keyword>
<evidence type="ECO:0000259" key="4">
    <source>
        <dbReference type="SMART" id="SM00499"/>
    </source>
</evidence>
<dbReference type="Proteomes" id="UP000594638">
    <property type="component" value="Unassembled WGS sequence"/>
</dbReference>
<evidence type="ECO:0000313" key="6">
    <source>
        <dbReference type="Proteomes" id="UP000594638"/>
    </source>
</evidence>
<organism evidence="5 6">
    <name type="scientific">Olea europaea subsp. europaea</name>
    <dbReference type="NCBI Taxonomy" id="158383"/>
    <lineage>
        <taxon>Eukaryota</taxon>
        <taxon>Viridiplantae</taxon>
        <taxon>Streptophyta</taxon>
        <taxon>Embryophyta</taxon>
        <taxon>Tracheophyta</taxon>
        <taxon>Spermatophyta</taxon>
        <taxon>Magnoliopsida</taxon>
        <taxon>eudicotyledons</taxon>
        <taxon>Gunneridae</taxon>
        <taxon>Pentapetalae</taxon>
        <taxon>asterids</taxon>
        <taxon>lamiids</taxon>
        <taxon>Lamiales</taxon>
        <taxon>Oleaceae</taxon>
        <taxon>Oleeae</taxon>
        <taxon>Olea</taxon>
    </lineage>
</organism>
<dbReference type="SUPFAM" id="SSF47699">
    <property type="entry name" value="Bifunctional inhibitor/lipid-transfer protein/seed storage 2S albumin"/>
    <property type="match status" value="1"/>
</dbReference>
<evidence type="ECO:0000256" key="1">
    <source>
        <dbReference type="ARBA" id="ARBA00022448"/>
    </source>
</evidence>
<dbReference type="InterPro" id="IPR036312">
    <property type="entry name" value="Bifun_inhib/LTP/seed_sf"/>
</dbReference>
<dbReference type="CDD" id="cd01959">
    <property type="entry name" value="nsLTP2"/>
    <property type="match status" value="1"/>
</dbReference>
<dbReference type="Pfam" id="PF00234">
    <property type="entry name" value="Tryp_alpha_amyl"/>
    <property type="match status" value="1"/>
</dbReference>
<dbReference type="PANTHER" id="PTHR33214">
    <property type="entry name" value="BIFUNCTIONAL INHIBITOR/LIPID-TRANSFER PROTEIN/SEED STORAGE 2S ALBUMIN SUPERFAMILY PROTEIN"/>
    <property type="match status" value="1"/>
</dbReference>
<dbReference type="GO" id="GO:0008289">
    <property type="term" value="F:lipid binding"/>
    <property type="evidence" value="ECO:0007669"/>
    <property type="project" value="UniProtKB-KW"/>
</dbReference>
<gene>
    <name evidence="5" type="ORF">OLEA9_A027300</name>
</gene>
<dbReference type="InterPro" id="IPR033872">
    <property type="entry name" value="nsLTP2"/>
</dbReference>
<sequence>MKKAGCAVLYLVAVVVLLGNMHMTEAVTCNAAELTPCLDAFTSPRPPSAVCCSKLNEQKPCLCGYIKDPRFAKYVKSPKAKKVASSCGVPIPKC</sequence>
<feature type="domain" description="Bifunctional inhibitor/plant lipid transfer protein/seed storage helical" evidence="4">
    <location>
        <begin position="29"/>
        <end position="94"/>
    </location>
</feature>
<name>A0A8S0VH38_OLEEU</name>
<evidence type="ECO:0000256" key="2">
    <source>
        <dbReference type="ARBA" id="ARBA00023121"/>
    </source>
</evidence>
<dbReference type="OrthoDB" id="665742at2759"/>
<dbReference type="AlphaFoldDB" id="A0A8S0VH38"/>
<dbReference type="Gramene" id="OE9A027300T1">
    <property type="protein sequence ID" value="OE9A027300C1"/>
    <property type="gene ID" value="OE9A027300"/>
</dbReference>
<dbReference type="InterPro" id="IPR016140">
    <property type="entry name" value="Bifunc_inhib/LTP/seed_store"/>
</dbReference>
<evidence type="ECO:0000313" key="5">
    <source>
        <dbReference type="EMBL" id="CAA3028972.1"/>
    </source>
</evidence>
<dbReference type="PANTHER" id="PTHR33214:SF44">
    <property type="entry name" value="NON-SPECIFIC LIPID TRANSFER PROTEIN GPI-ANCHORED 33"/>
    <property type="match status" value="1"/>
</dbReference>
<dbReference type="SMART" id="SM00499">
    <property type="entry name" value="AAI"/>
    <property type="match status" value="1"/>
</dbReference>
<protein>
    <recommendedName>
        <fullName evidence="4">Bifunctional inhibitor/plant lipid transfer protein/seed storage helical domain-containing protein</fullName>
    </recommendedName>
</protein>
<dbReference type="GO" id="GO:0006869">
    <property type="term" value="P:lipid transport"/>
    <property type="evidence" value="ECO:0007669"/>
    <property type="project" value="InterPro"/>
</dbReference>
<comment type="caution">
    <text evidence="5">The sequence shown here is derived from an EMBL/GenBank/DDBJ whole genome shotgun (WGS) entry which is preliminary data.</text>
</comment>
<feature type="chain" id="PRO_5035825812" description="Bifunctional inhibitor/plant lipid transfer protein/seed storage helical domain-containing protein" evidence="3">
    <location>
        <begin position="27"/>
        <end position="94"/>
    </location>
</feature>
<evidence type="ECO:0000256" key="3">
    <source>
        <dbReference type="SAM" id="SignalP"/>
    </source>
</evidence>
<keyword evidence="1" id="KW-0813">Transport</keyword>
<accession>A0A8S0VH38</accession>
<keyword evidence="2" id="KW-0446">Lipid-binding</keyword>
<dbReference type="Gene3D" id="1.10.110.10">
    <property type="entry name" value="Plant lipid-transfer and hydrophobic proteins"/>
    <property type="match status" value="1"/>
</dbReference>
<reference evidence="5 6" key="1">
    <citation type="submission" date="2019-12" db="EMBL/GenBank/DDBJ databases">
        <authorList>
            <person name="Alioto T."/>
            <person name="Alioto T."/>
            <person name="Gomez Garrido J."/>
        </authorList>
    </citation>
    <scope>NUCLEOTIDE SEQUENCE [LARGE SCALE GENOMIC DNA]</scope>
</reference>
<dbReference type="EMBL" id="CACTIH010009279">
    <property type="protein sequence ID" value="CAA3028972.1"/>
    <property type="molecule type" value="Genomic_DNA"/>
</dbReference>
<keyword evidence="3" id="KW-0732">Signal</keyword>
<proteinExistence type="predicted"/>